<reference evidence="2" key="1">
    <citation type="submission" date="2021-04" db="EMBL/GenBank/DDBJ databases">
        <authorList>
            <person name="Tunstrom K."/>
        </authorList>
    </citation>
    <scope>NUCLEOTIDE SEQUENCE</scope>
</reference>
<feature type="region of interest" description="Disordered" evidence="1">
    <location>
        <begin position="105"/>
        <end position="144"/>
    </location>
</feature>
<sequence>MMKGSTTTAMDRCAEVVNERPNDTIVSLAHADQCASSALKYAGNDEVSVDGRGSVECVEAGTVVLTKTDVSVTTTTILVAAKTSKARRRPQEVLNFGTVTRVESQLLTPEQHERKRLDDVVRESGSGRKESPNERWIKIQRRRL</sequence>
<evidence type="ECO:0000313" key="2">
    <source>
        <dbReference type="EMBL" id="CAG5035490.1"/>
    </source>
</evidence>
<accession>A0A8S3XQ57</accession>
<proteinExistence type="predicted"/>
<dbReference type="EMBL" id="CAJQZP010001271">
    <property type="protein sequence ID" value="CAG5035490.1"/>
    <property type="molecule type" value="Genomic_DNA"/>
</dbReference>
<gene>
    <name evidence="2" type="ORF">PAPOLLO_LOCUS20574</name>
</gene>
<evidence type="ECO:0000313" key="3">
    <source>
        <dbReference type="Proteomes" id="UP000691718"/>
    </source>
</evidence>
<dbReference type="AlphaFoldDB" id="A0A8S3XQ57"/>
<keyword evidence="3" id="KW-1185">Reference proteome</keyword>
<name>A0A8S3XQ57_PARAO</name>
<comment type="caution">
    <text evidence="2">The sequence shown here is derived from an EMBL/GenBank/DDBJ whole genome shotgun (WGS) entry which is preliminary data.</text>
</comment>
<dbReference type="Proteomes" id="UP000691718">
    <property type="component" value="Unassembled WGS sequence"/>
</dbReference>
<evidence type="ECO:0000256" key="1">
    <source>
        <dbReference type="SAM" id="MobiDB-lite"/>
    </source>
</evidence>
<protein>
    <submittedName>
        <fullName evidence="2">(apollo) hypothetical protein</fullName>
    </submittedName>
</protein>
<feature type="compositionally biased region" description="Basic and acidic residues" evidence="1">
    <location>
        <begin position="110"/>
        <end position="137"/>
    </location>
</feature>
<organism evidence="2 3">
    <name type="scientific">Parnassius apollo</name>
    <name type="common">Apollo butterfly</name>
    <name type="synonym">Papilio apollo</name>
    <dbReference type="NCBI Taxonomy" id="110799"/>
    <lineage>
        <taxon>Eukaryota</taxon>
        <taxon>Metazoa</taxon>
        <taxon>Ecdysozoa</taxon>
        <taxon>Arthropoda</taxon>
        <taxon>Hexapoda</taxon>
        <taxon>Insecta</taxon>
        <taxon>Pterygota</taxon>
        <taxon>Neoptera</taxon>
        <taxon>Endopterygota</taxon>
        <taxon>Lepidoptera</taxon>
        <taxon>Glossata</taxon>
        <taxon>Ditrysia</taxon>
        <taxon>Papilionoidea</taxon>
        <taxon>Papilionidae</taxon>
        <taxon>Parnassiinae</taxon>
        <taxon>Parnassini</taxon>
        <taxon>Parnassius</taxon>
        <taxon>Parnassius</taxon>
    </lineage>
</organism>